<feature type="domain" description="AB hydrolase-1" evidence="2">
    <location>
        <begin position="76"/>
        <end position="439"/>
    </location>
</feature>
<dbReference type="Pfam" id="PF00561">
    <property type="entry name" value="Abhydrolase_1"/>
    <property type="match status" value="1"/>
</dbReference>
<dbReference type="AlphaFoldDB" id="A0A4V1KQ59"/>
<organism evidence="3 4">
    <name type="scientific">Leeuwenhoekiella aequorea</name>
    <dbReference type="NCBI Taxonomy" id="283736"/>
    <lineage>
        <taxon>Bacteria</taxon>
        <taxon>Pseudomonadati</taxon>
        <taxon>Bacteroidota</taxon>
        <taxon>Flavobacteriia</taxon>
        <taxon>Flavobacteriales</taxon>
        <taxon>Flavobacteriaceae</taxon>
        <taxon>Leeuwenhoekiella</taxon>
    </lineage>
</organism>
<dbReference type="InterPro" id="IPR029058">
    <property type="entry name" value="AB_hydrolase_fold"/>
</dbReference>
<feature type="signal peptide" evidence="1">
    <location>
        <begin position="1"/>
        <end position="21"/>
    </location>
</feature>
<protein>
    <submittedName>
        <fullName evidence="3">Alpha/beta hydrolase family protein</fullName>
    </submittedName>
</protein>
<keyword evidence="4" id="KW-1185">Reference proteome</keyword>
<evidence type="ECO:0000313" key="4">
    <source>
        <dbReference type="Proteomes" id="UP000289238"/>
    </source>
</evidence>
<keyword evidence="3" id="KW-0378">Hydrolase</keyword>
<dbReference type="EMBL" id="QOVM01000009">
    <property type="protein sequence ID" value="RXG20272.1"/>
    <property type="molecule type" value="Genomic_DNA"/>
</dbReference>
<evidence type="ECO:0000259" key="2">
    <source>
        <dbReference type="Pfam" id="PF00561"/>
    </source>
</evidence>
<name>A0A4V1KQ59_9FLAO</name>
<dbReference type="Proteomes" id="UP000289238">
    <property type="component" value="Unassembled WGS sequence"/>
</dbReference>
<gene>
    <name evidence="3" type="ORF">DSM00_3073</name>
</gene>
<dbReference type="GO" id="GO:0016787">
    <property type="term" value="F:hydrolase activity"/>
    <property type="evidence" value="ECO:0007669"/>
    <property type="project" value="UniProtKB-KW"/>
</dbReference>
<dbReference type="Gene3D" id="3.40.50.1820">
    <property type="entry name" value="alpha/beta hydrolase"/>
    <property type="match status" value="1"/>
</dbReference>
<dbReference type="InterPro" id="IPR000073">
    <property type="entry name" value="AB_hydrolase_1"/>
</dbReference>
<dbReference type="SUPFAM" id="SSF53474">
    <property type="entry name" value="alpha/beta-Hydrolases"/>
    <property type="match status" value="1"/>
</dbReference>
<reference evidence="3 4" key="1">
    <citation type="submission" date="2018-07" db="EMBL/GenBank/DDBJ databases">
        <title>Leeuwenhoekiella genomics.</title>
        <authorList>
            <person name="Tahon G."/>
            <person name="Willems A."/>
        </authorList>
    </citation>
    <scope>NUCLEOTIDE SEQUENCE [LARGE SCALE GENOMIC DNA]</scope>
    <source>
        <strain evidence="3 4">LMG 22550</strain>
    </source>
</reference>
<sequence length="469" mass="52001">MLKSTSPALLLVLLLAINVNAQFTKCNDYNDTDAINSSLCTSVKVPLNHKESDNDSIEIFIRKFPALKKRAGSIWLISGGPGESGASLYPLITLFSETFPHLDIYIPDHRGTGLSGKICPKEESVDSPNGIALANDEWGSCFNHMYTNTPYVQAFSITNAAKDLSFLINDLSGSGKRYVYGVSYGTQLIMRLLQLDNTSLDGVILDSFVPLQDDTNYDLSHRSFIVNEVGNSVLKRFDTLISQDDNSLTSQLKSIIEKSKTEPDFAEKLPKQELSILFGMMLDIPKVRNKIPLIIDALNHENVEPLNDALKEIEEFYKDYGNNYKSSPSSIPLVQIISSSENNLRPTLKPKEIVAESENLLFTSILPKIMADNAMPTYQKDNYFANVPKSMPPTLILHGTLDPKTPLSGAINHFNKLPKDNPLNLIKIKDAPHFIALFAPESFSSLASKFVNGKPIKSTIINDKDTLLK</sequence>
<accession>A0A4V1KQ59</accession>
<evidence type="ECO:0000256" key="1">
    <source>
        <dbReference type="SAM" id="SignalP"/>
    </source>
</evidence>
<keyword evidence="1" id="KW-0732">Signal</keyword>
<evidence type="ECO:0000313" key="3">
    <source>
        <dbReference type="EMBL" id="RXG20272.1"/>
    </source>
</evidence>
<feature type="chain" id="PRO_5020432415" evidence="1">
    <location>
        <begin position="22"/>
        <end position="469"/>
    </location>
</feature>
<proteinExistence type="predicted"/>
<comment type="caution">
    <text evidence="3">The sequence shown here is derived from an EMBL/GenBank/DDBJ whole genome shotgun (WGS) entry which is preliminary data.</text>
</comment>